<keyword evidence="2" id="KW-1185">Reference proteome</keyword>
<comment type="caution">
    <text evidence="1">The sequence shown here is derived from an EMBL/GenBank/DDBJ whole genome shotgun (WGS) entry which is preliminary data.</text>
</comment>
<sequence>MRILAALKKYGRRNFIRETLGIYETWEEMNAAEIALITPEALADPACYNITKGGQGSYTKRTQQRRPMIVTIISKEGDEISGSVVEISKKIGVPTKKIYDLIHGHRRVYRGFTIAGSSPTACQE</sequence>
<dbReference type="Proteomes" id="UP000316225">
    <property type="component" value="Unassembled WGS sequence"/>
</dbReference>
<dbReference type="EMBL" id="VLKU01000001">
    <property type="protein sequence ID" value="TWI38245.1"/>
    <property type="molecule type" value="Genomic_DNA"/>
</dbReference>
<name>A0A562P1D0_9RHOB</name>
<organism evidence="1 2">
    <name type="scientific">Paracoccus sulfuroxidans</name>
    <dbReference type="NCBI Taxonomy" id="384678"/>
    <lineage>
        <taxon>Bacteria</taxon>
        <taxon>Pseudomonadati</taxon>
        <taxon>Pseudomonadota</taxon>
        <taxon>Alphaproteobacteria</taxon>
        <taxon>Rhodobacterales</taxon>
        <taxon>Paracoccaceae</taxon>
        <taxon>Paracoccus</taxon>
    </lineage>
</organism>
<gene>
    <name evidence="1" type="ORF">IQ24_00383</name>
</gene>
<protein>
    <submittedName>
        <fullName evidence="1">Uncharacterized protein</fullName>
    </submittedName>
</protein>
<accession>A0A562P1D0</accession>
<dbReference type="RefSeq" id="WP_145396015.1">
    <property type="nucleotide sequence ID" value="NZ_VLKU01000001.1"/>
</dbReference>
<dbReference type="AlphaFoldDB" id="A0A562P1D0"/>
<proteinExistence type="predicted"/>
<evidence type="ECO:0000313" key="2">
    <source>
        <dbReference type="Proteomes" id="UP000316225"/>
    </source>
</evidence>
<reference evidence="1 2" key="1">
    <citation type="journal article" date="2015" name="Stand. Genomic Sci.">
        <title>Genomic Encyclopedia of Bacterial and Archaeal Type Strains, Phase III: the genomes of soil and plant-associated and newly described type strains.</title>
        <authorList>
            <person name="Whitman W.B."/>
            <person name="Woyke T."/>
            <person name="Klenk H.P."/>
            <person name="Zhou Y."/>
            <person name="Lilburn T.G."/>
            <person name="Beck B.J."/>
            <person name="De Vos P."/>
            <person name="Vandamme P."/>
            <person name="Eisen J.A."/>
            <person name="Garrity G."/>
            <person name="Hugenholtz P."/>
            <person name="Kyrpides N.C."/>
        </authorList>
    </citation>
    <scope>NUCLEOTIDE SEQUENCE [LARGE SCALE GENOMIC DNA]</scope>
    <source>
        <strain evidence="1 2">CGMCC 1.5364</strain>
    </source>
</reference>
<evidence type="ECO:0000313" key="1">
    <source>
        <dbReference type="EMBL" id="TWI38245.1"/>
    </source>
</evidence>